<accession>A0A9Q0MNJ5</accession>
<gene>
    <name evidence="1" type="ORF">Bhyg_13809</name>
</gene>
<name>A0A9Q0MNJ5_9DIPT</name>
<protein>
    <submittedName>
        <fullName evidence="1">Uncharacterized protein</fullName>
    </submittedName>
</protein>
<keyword evidence="2" id="KW-1185">Reference proteome</keyword>
<dbReference type="AlphaFoldDB" id="A0A9Q0MNJ5"/>
<dbReference type="OrthoDB" id="10351793at2759"/>
<dbReference type="EMBL" id="WJQU01000004">
    <property type="protein sequence ID" value="KAJ6635225.1"/>
    <property type="molecule type" value="Genomic_DNA"/>
</dbReference>
<reference evidence="1" key="1">
    <citation type="submission" date="2022-07" db="EMBL/GenBank/DDBJ databases">
        <authorList>
            <person name="Trinca V."/>
            <person name="Uliana J.V.C."/>
            <person name="Torres T.T."/>
            <person name="Ward R.J."/>
            <person name="Monesi N."/>
        </authorList>
    </citation>
    <scope>NUCLEOTIDE SEQUENCE</scope>
    <source>
        <strain evidence="1">HSMRA1968</strain>
        <tissue evidence="1">Whole embryos</tissue>
    </source>
</reference>
<dbReference type="Proteomes" id="UP001151699">
    <property type="component" value="Chromosome C"/>
</dbReference>
<organism evidence="1 2">
    <name type="scientific">Pseudolycoriella hygida</name>
    <dbReference type="NCBI Taxonomy" id="35572"/>
    <lineage>
        <taxon>Eukaryota</taxon>
        <taxon>Metazoa</taxon>
        <taxon>Ecdysozoa</taxon>
        <taxon>Arthropoda</taxon>
        <taxon>Hexapoda</taxon>
        <taxon>Insecta</taxon>
        <taxon>Pterygota</taxon>
        <taxon>Neoptera</taxon>
        <taxon>Endopterygota</taxon>
        <taxon>Diptera</taxon>
        <taxon>Nematocera</taxon>
        <taxon>Sciaroidea</taxon>
        <taxon>Sciaridae</taxon>
        <taxon>Pseudolycoriella</taxon>
    </lineage>
</organism>
<comment type="caution">
    <text evidence="1">The sequence shown here is derived from an EMBL/GenBank/DDBJ whole genome shotgun (WGS) entry which is preliminary data.</text>
</comment>
<sequence length="155" mass="18267">MLKVINVYMVFLQPIHYLADEYTPYSHRNYIPWYPRYSFDYPSSYNYCTTSAYLPYRRSCNYLYSVPNYSSRPIYTSVAPSKMSSPPIFPEAEMYAFTHGSDFNSVKDDIRSATSKLQEIQGPRASSEPRFERPTNCASLYDSDIDYYRFQRGNF</sequence>
<evidence type="ECO:0000313" key="2">
    <source>
        <dbReference type="Proteomes" id="UP001151699"/>
    </source>
</evidence>
<evidence type="ECO:0000313" key="1">
    <source>
        <dbReference type="EMBL" id="KAJ6635225.1"/>
    </source>
</evidence>
<proteinExistence type="predicted"/>